<feature type="transmembrane region" description="Helical" evidence="1">
    <location>
        <begin position="12"/>
        <end position="34"/>
    </location>
</feature>
<name>A0A6S6UH09_9BACT</name>
<keyword evidence="1" id="KW-0472">Membrane</keyword>
<proteinExistence type="predicted"/>
<dbReference type="EMBL" id="CACVAQ010000469">
    <property type="protein sequence ID" value="CAA6829184.1"/>
    <property type="molecule type" value="Genomic_DNA"/>
</dbReference>
<accession>A0A6S6UH09</accession>
<gene>
    <name evidence="2" type="ORF">HELGO_WM23980</name>
</gene>
<keyword evidence="1" id="KW-1133">Transmembrane helix</keyword>
<evidence type="ECO:0000313" key="2">
    <source>
        <dbReference type="EMBL" id="CAA6829184.1"/>
    </source>
</evidence>
<dbReference type="NCBIfam" id="NF041635">
    <property type="entry name" value="STM3941_fam"/>
    <property type="match status" value="1"/>
</dbReference>
<dbReference type="AlphaFoldDB" id="A0A6S6UH09"/>
<organism evidence="2">
    <name type="scientific">uncultured Aureispira sp</name>
    <dbReference type="NCBI Taxonomy" id="1331704"/>
    <lineage>
        <taxon>Bacteria</taxon>
        <taxon>Pseudomonadati</taxon>
        <taxon>Bacteroidota</taxon>
        <taxon>Saprospiria</taxon>
        <taxon>Saprospirales</taxon>
        <taxon>Saprospiraceae</taxon>
        <taxon>Aureispira</taxon>
        <taxon>environmental samples</taxon>
    </lineage>
</organism>
<reference evidence="2" key="1">
    <citation type="submission" date="2020-01" db="EMBL/GenBank/DDBJ databases">
        <authorList>
            <person name="Meier V. D."/>
            <person name="Meier V D."/>
        </authorList>
    </citation>
    <scope>NUCLEOTIDE SEQUENCE</scope>
    <source>
        <strain evidence="2">HLG_WM_MAG_10</strain>
    </source>
</reference>
<evidence type="ECO:0000256" key="1">
    <source>
        <dbReference type="SAM" id="Phobius"/>
    </source>
</evidence>
<keyword evidence="1" id="KW-0812">Transmembrane</keyword>
<protein>
    <submittedName>
        <fullName evidence="2">Uncharacterized protein</fullName>
    </submittedName>
</protein>
<feature type="transmembrane region" description="Helical" evidence="1">
    <location>
        <begin position="46"/>
        <end position="67"/>
    </location>
</feature>
<dbReference type="InterPro" id="IPR048136">
    <property type="entry name" value="STM3941-like"/>
</dbReference>
<sequence length="177" mass="19784">MESIGIQLDKRTLSLIALLLLVFSIIGACFFLYPEFFISTKYGDTGLIRMIGLVTVVLSVPGLLILCKKISSPQLGLLIHAEGIVDNGTGSSIGLVEWKDIVSVRMIGEPTSKMLLIIVRVPEKYINQVNSRLARFFLRLNHRIYGSPIVIPTLTLKITADDLETVVMEAWKKKKRR</sequence>